<evidence type="ECO:0000313" key="2">
    <source>
        <dbReference type="EMBL" id="MPM78333.1"/>
    </source>
</evidence>
<comment type="caution">
    <text evidence="2">The sequence shown here is derived from an EMBL/GenBank/DDBJ whole genome shotgun (WGS) entry which is preliminary data.</text>
</comment>
<dbReference type="EMBL" id="VSSQ01028573">
    <property type="protein sequence ID" value="MPM78333.1"/>
    <property type="molecule type" value="Genomic_DNA"/>
</dbReference>
<organism evidence="2">
    <name type="scientific">bioreactor metagenome</name>
    <dbReference type="NCBI Taxonomy" id="1076179"/>
    <lineage>
        <taxon>unclassified sequences</taxon>
        <taxon>metagenomes</taxon>
        <taxon>ecological metagenomes</taxon>
    </lineage>
</organism>
<accession>A0A645CN06</accession>
<proteinExistence type="predicted"/>
<gene>
    <name evidence="2" type="ORF">SDC9_125344</name>
</gene>
<feature type="compositionally biased region" description="Basic residues" evidence="1">
    <location>
        <begin position="150"/>
        <end position="160"/>
    </location>
</feature>
<sequence length="189" mass="19427">MISTVGIVSEVTANSVAHCAAPRLPIPHSDSWRSCASLLTHDSTPTAAPQSALMAMPTSSRRESEPSRCWLRIKITTVAASAPKKAASIGAYNIISAGKETGSTTHRATAQAAPLLIPSNPGSASGLRNSPCINAPASPSPAPAATPMSRRGRRILRKTRCSGPLSTAAPKRLRSPSQTIPGSCPGAMA</sequence>
<feature type="region of interest" description="Disordered" evidence="1">
    <location>
        <begin position="136"/>
        <end position="189"/>
    </location>
</feature>
<name>A0A645CN06_9ZZZZ</name>
<dbReference type="AlphaFoldDB" id="A0A645CN06"/>
<reference evidence="2" key="1">
    <citation type="submission" date="2019-08" db="EMBL/GenBank/DDBJ databases">
        <authorList>
            <person name="Kucharzyk K."/>
            <person name="Murdoch R.W."/>
            <person name="Higgins S."/>
            <person name="Loffler F."/>
        </authorList>
    </citation>
    <scope>NUCLEOTIDE SEQUENCE</scope>
</reference>
<protein>
    <submittedName>
        <fullName evidence="2">Uncharacterized protein</fullName>
    </submittedName>
</protein>
<evidence type="ECO:0000256" key="1">
    <source>
        <dbReference type="SAM" id="MobiDB-lite"/>
    </source>
</evidence>